<evidence type="ECO:0000256" key="4">
    <source>
        <dbReference type="ARBA" id="ARBA00022679"/>
    </source>
</evidence>
<dbReference type="Proteomes" id="UP000305848">
    <property type="component" value="Unassembled WGS sequence"/>
</dbReference>
<evidence type="ECO:0000313" key="10">
    <source>
        <dbReference type="EMBL" id="TKK68347.1"/>
    </source>
</evidence>
<dbReference type="Gene3D" id="3.40.50.150">
    <property type="entry name" value="Vaccinia Virus protein VP39"/>
    <property type="match status" value="1"/>
</dbReference>
<dbReference type="InterPro" id="IPR002052">
    <property type="entry name" value="DNA_methylase_N6_adenine_CS"/>
</dbReference>
<organism evidence="10 11">
    <name type="scientific">Ilyomonas limi</name>
    <dbReference type="NCBI Taxonomy" id="2575867"/>
    <lineage>
        <taxon>Bacteria</taxon>
        <taxon>Pseudomonadati</taxon>
        <taxon>Bacteroidota</taxon>
        <taxon>Chitinophagia</taxon>
        <taxon>Chitinophagales</taxon>
        <taxon>Chitinophagaceae</taxon>
        <taxon>Ilyomonas</taxon>
    </lineage>
</organism>
<dbReference type="GO" id="GO:0032259">
    <property type="term" value="P:methylation"/>
    <property type="evidence" value="ECO:0007669"/>
    <property type="project" value="UniProtKB-KW"/>
</dbReference>
<dbReference type="PANTHER" id="PTHR33841:SF1">
    <property type="entry name" value="DNA METHYLTRANSFERASE A"/>
    <property type="match status" value="1"/>
</dbReference>
<evidence type="ECO:0000259" key="8">
    <source>
        <dbReference type="Pfam" id="PF18135"/>
    </source>
</evidence>
<dbReference type="InterPro" id="IPR053980">
    <property type="entry name" value="ISP_coupler"/>
</dbReference>
<keyword evidence="11" id="KW-1185">Reference proteome</keyword>
<dbReference type="Pfam" id="PF18135">
    <property type="entry name" value="Type_ISP_C"/>
    <property type="match status" value="1"/>
</dbReference>
<name>A0A4U3L476_9BACT</name>
<proteinExistence type="inferred from homology"/>
<gene>
    <name evidence="10" type="ORF">FC093_11345</name>
</gene>
<dbReference type="Pfam" id="PF22240">
    <property type="entry name" value="ISP_coupler"/>
    <property type="match status" value="1"/>
</dbReference>
<comment type="similarity">
    <text evidence="1">Belongs to the N(4)/N(6)-methyltransferase family.</text>
</comment>
<dbReference type="AlphaFoldDB" id="A0A4U3L476"/>
<dbReference type="PROSITE" id="PS00092">
    <property type="entry name" value="N6_MTASE"/>
    <property type="match status" value="1"/>
</dbReference>
<evidence type="ECO:0000256" key="2">
    <source>
        <dbReference type="ARBA" id="ARBA00011900"/>
    </source>
</evidence>
<evidence type="ECO:0000256" key="3">
    <source>
        <dbReference type="ARBA" id="ARBA00022603"/>
    </source>
</evidence>
<evidence type="ECO:0000256" key="5">
    <source>
        <dbReference type="ARBA" id="ARBA00022747"/>
    </source>
</evidence>
<evidence type="ECO:0000259" key="9">
    <source>
        <dbReference type="Pfam" id="PF22240"/>
    </source>
</evidence>
<dbReference type="GO" id="GO:0009007">
    <property type="term" value="F:site-specific DNA-methyltransferase (adenine-specific) activity"/>
    <property type="evidence" value="ECO:0007669"/>
    <property type="project" value="UniProtKB-EC"/>
</dbReference>
<accession>A0A4U3L476</accession>
<feature type="domain" description="DNA methylase adenine-specific" evidence="7">
    <location>
        <begin position="284"/>
        <end position="515"/>
    </location>
</feature>
<dbReference type="PRINTS" id="PR00507">
    <property type="entry name" value="N12N6MTFRASE"/>
</dbReference>
<dbReference type="InterPro" id="IPR029063">
    <property type="entry name" value="SAM-dependent_MTases_sf"/>
</dbReference>
<dbReference type="GO" id="GO:0008170">
    <property type="term" value="F:N-methyltransferase activity"/>
    <property type="evidence" value="ECO:0007669"/>
    <property type="project" value="InterPro"/>
</dbReference>
<feature type="domain" description="Type ISP restriction-modification enzyme LLaBIII C-terminal specificity" evidence="8">
    <location>
        <begin position="654"/>
        <end position="1015"/>
    </location>
</feature>
<comment type="catalytic activity">
    <reaction evidence="6">
        <text>a 2'-deoxyadenosine in DNA + S-adenosyl-L-methionine = an N(6)-methyl-2'-deoxyadenosine in DNA + S-adenosyl-L-homocysteine + H(+)</text>
        <dbReference type="Rhea" id="RHEA:15197"/>
        <dbReference type="Rhea" id="RHEA-COMP:12418"/>
        <dbReference type="Rhea" id="RHEA-COMP:12419"/>
        <dbReference type="ChEBI" id="CHEBI:15378"/>
        <dbReference type="ChEBI" id="CHEBI:57856"/>
        <dbReference type="ChEBI" id="CHEBI:59789"/>
        <dbReference type="ChEBI" id="CHEBI:90615"/>
        <dbReference type="ChEBI" id="CHEBI:90616"/>
        <dbReference type="EC" id="2.1.1.72"/>
    </reaction>
</comment>
<dbReference type="OrthoDB" id="9759819at2"/>
<comment type="caution">
    <text evidence="10">The sequence shown here is derived from an EMBL/GenBank/DDBJ whole genome shotgun (WGS) entry which is preliminary data.</text>
</comment>
<dbReference type="PANTHER" id="PTHR33841">
    <property type="entry name" value="DNA METHYLTRANSFERASE YEEA-RELATED"/>
    <property type="match status" value="1"/>
</dbReference>
<dbReference type="InterPro" id="IPR003356">
    <property type="entry name" value="DNA_methylase_A-5"/>
</dbReference>
<dbReference type="Pfam" id="PF02384">
    <property type="entry name" value="N6_Mtase"/>
    <property type="match status" value="1"/>
</dbReference>
<evidence type="ECO:0000313" key="11">
    <source>
        <dbReference type="Proteomes" id="UP000305848"/>
    </source>
</evidence>
<evidence type="ECO:0000259" key="7">
    <source>
        <dbReference type="Pfam" id="PF02384"/>
    </source>
</evidence>
<keyword evidence="5" id="KW-0680">Restriction system</keyword>
<reference evidence="10 11" key="1">
    <citation type="submission" date="2019-05" db="EMBL/GenBank/DDBJ databases">
        <title>Panacibacter sp. strain 17mud1-8 Genome sequencing and assembly.</title>
        <authorList>
            <person name="Chhetri G."/>
        </authorList>
    </citation>
    <scope>NUCLEOTIDE SEQUENCE [LARGE SCALE GENOMIC DNA]</scope>
    <source>
        <strain evidence="10 11">17mud1-8</strain>
    </source>
</reference>
<evidence type="ECO:0000256" key="6">
    <source>
        <dbReference type="ARBA" id="ARBA00047942"/>
    </source>
</evidence>
<dbReference type="GO" id="GO:0003677">
    <property type="term" value="F:DNA binding"/>
    <property type="evidence" value="ECO:0007669"/>
    <property type="project" value="InterPro"/>
</dbReference>
<dbReference type="EC" id="2.1.1.72" evidence="2"/>
<dbReference type="InterPro" id="IPR041635">
    <property type="entry name" value="Type_ISP_LLaBIII_C"/>
</dbReference>
<dbReference type="InterPro" id="IPR050953">
    <property type="entry name" value="N4_N6_ade-DNA_methylase"/>
</dbReference>
<sequence length="1034" mass="120782">MSLYAITQYQNELEKIIQYGGSKKETAIRNAFYYLLNEYARSKDLMLIAEISTKNKGGKIITPDGTLKDYIRNDWGYWESKDESDDIDEEIQKKFNKGYPSDNILFEDSQIAVLYQHGGEVMRVNMRDDEQLHNILTRFLQYERPDVHDFREAIEKFKEDIPKVTEAIRRIIEAEQKSNKDMQAVQAAFLAMCKEAINPDITADDVKEMMIQHILSADIFNTIFDEPHFHQENNIARELNTIIQTFFTGNVRRNTLGSIKHYYDTINARAATIADHHEKQKFLKIVYENFYKGYNPKAADRLGIVYTPNEIVNFMIRSTDYLLHKHFGKTLGDKNVEILDPATGTGTFICDIIDYLPVGKLTNKYKNELHANEVAILPYYIANLNIEYTYKQKTGKYEEFSNLCFVDTLDNTGFHWAGKQGSLFGVSAENAERIRRQNERRISVIIGNPPYNAKQENYNFQNANRAYREIDKRIKDSYIKQGTAQNQIVVYDMYTRFYRWAMDRLNDNGIIAFVTNRSFIDARALDGFRKIIQDEYDHAYIIDTKSDVRANPKIAGTTHNVFGIQTGVCVMFLVKSTHKQLKPHPCRIEYIALDDDWRKEEKWAWFAEHKIENIEFDNITPDRNNNWINQSENNWEELVPLIDKEAKAGKKKEAIFKLFANGLETGRDEWMFDLSEKSLLTKIKFYINIFNQSVNAGEVINSIKWNRDLKNLFSRKIKIELDKSKIRKAHFRPFNKMLFYADSNLNYLLTNFHYEMFSSNLNESNKVIAISGIGFTQPFHCLAFDTLTERHTVEKSQCLPLYRYNKEGQQQDNITDWALHLFNDYYRQNEPSSPVCYAGSSELRAEFLLDVPPANTICKEAIFQYVYAVLHHPAYRKKYELNLKREFPRIPLYDNFHQWAAWGKRLMDLHIHYETVAPYPLERNDAAVEQKAGVNLDSFFKPKLKANKESGEIAIDAITTLSNIPTTAWDYQLGNRSALEWILDQYKEKKPGDPTIAEHFNTYHFHDYKEHVINLLQRVCTVSVETIKIIGEMP</sequence>
<dbReference type="GO" id="GO:0009307">
    <property type="term" value="P:DNA restriction-modification system"/>
    <property type="evidence" value="ECO:0007669"/>
    <property type="project" value="UniProtKB-KW"/>
</dbReference>
<dbReference type="EMBL" id="SZQL01000008">
    <property type="protein sequence ID" value="TKK68347.1"/>
    <property type="molecule type" value="Genomic_DNA"/>
</dbReference>
<feature type="domain" description="Type ISP restriction-modification enzyme coupler" evidence="9">
    <location>
        <begin position="155"/>
        <end position="276"/>
    </location>
</feature>
<keyword evidence="3 10" id="KW-0489">Methyltransferase</keyword>
<evidence type="ECO:0000256" key="1">
    <source>
        <dbReference type="ARBA" id="ARBA00006594"/>
    </source>
</evidence>
<keyword evidence="4 10" id="KW-0808">Transferase</keyword>
<dbReference type="SUPFAM" id="SSF53335">
    <property type="entry name" value="S-adenosyl-L-methionine-dependent methyltransferases"/>
    <property type="match status" value="1"/>
</dbReference>
<protein>
    <recommendedName>
        <fullName evidence="2">site-specific DNA-methyltransferase (adenine-specific)</fullName>
        <ecNumber evidence="2">2.1.1.72</ecNumber>
    </recommendedName>
</protein>